<dbReference type="Proteomes" id="UP000029738">
    <property type="component" value="Unassembled WGS sequence"/>
</dbReference>
<dbReference type="OrthoDB" id="551637at2"/>
<dbReference type="RefSeq" id="WP_038084153.1">
    <property type="nucleotide sequence ID" value="NZ_JHEG04000001.1"/>
</dbReference>
<protein>
    <recommendedName>
        <fullName evidence="4">TerB family tellurite resistance protein</fullName>
    </recommendedName>
</protein>
<dbReference type="EMBL" id="JHEG02000058">
    <property type="protein sequence ID" value="KIE08888.1"/>
    <property type="molecule type" value="Genomic_DNA"/>
</dbReference>
<reference evidence="1" key="2">
    <citation type="submission" date="2019-11" db="EMBL/GenBank/DDBJ databases">
        <title>Improved Assembly of Tolypothrix boutellei genome.</title>
        <authorList>
            <person name="Sarangi A.N."/>
            <person name="Mukherjee M."/>
            <person name="Ghosh S."/>
            <person name="Singh D."/>
            <person name="Das A."/>
            <person name="Kant S."/>
            <person name="Prusty A."/>
            <person name="Tripathy S."/>
        </authorList>
    </citation>
    <scope>NUCLEOTIDE SEQUENCE</scope>
    <source>
        <strain evidence="1">VB521301</strain>
    </source>
</reference>
<evidence type="ECO:0000313" key="1">
    <source>
        <dbReference type="EMBL" id="KAF3885430.1"/>
    </source>
</evidence>
<sequence>MDIAVFSPQELPLVLGALMTVAAKPEALVPQEYQFLQVINQMHQSFVAVDDLRQIAPKQIAEIIADSQKRKRLLQMAMVMAMVDGEIKPHQQKILRSLAEAFCIDEQGLRNLYKAANGHKLLVRVDMMRRLTGKFVATADWQEGVTGIKKTISPLFFNGGEDFEMAWRYRQLGLLPKGTLGRAYWEHCVQRHFSFPGENAGIPERMVFHDFGHVLSGYDTDPLGEIQQGAFQAGFIREDGFVFLLFALLHFHLGIQMTPVADTCVGLFDISLVILALQRGAACKVDFSNNWNFWEVVEVPVGDLRDRYGIPPVTLLHFRKR</sequence>
<gene>
    <name evidence="2" type="ORF">DA73_0230805</name>
    <name evidence="1" type="ORF">DA73_0400008145</name>
</gene>
<dbReference type="CDD" id="cd07177">
    <property type="entry name" value="terB_like"/>
    <property type="match status" value="1"/>
</dbReference>
<name>A0A0C1QZ52_9CYAN</name>
<accession>A0A0C1QZ52</accession>
<dbReference type="SUPFAM" id="SSF158682">
    <property type="entry name" value="TerB-like"/>
    <property type="match status" value="1"/>
</dbReference>
<dbReference type="STRING" id="1479485.DA73_0230805"/>
<evidence type="ECO:0008006" key="4">
    <source>
        <dbReference type="Google" id="ProtNLM"/>
    </source>
</evidence>
<dbReference type="InterPro" id="IPR029024">
    <property type="entry name" value="TerB-like"/>
</dbReference>
<keyword evidence="3" id="KW-1185">Reference proteome</keyword>
<dbReference type="EMBL" id="JHEG04000001">
    <property type="protein sequence ID" value="KAF3885430.1"/>
    <property type="molecule type" value="Genomic_DNA"/>
</dbReference>
<reference evidence="2" key="1">
    <citation type="journal article" date="2015" name="Genome Announc.">
        <title>Draft Genome Sequence of Tolypothrix boutellei Strain VB521301.</title>
        <authorList>
            <person name="Chandrababunaidu M.M."/>
            <person name="Singh D."/>
            <person name="Sen D."/>
            <person name="Bhan S."/>
            <person name="Das S."/>
            <person name="Gupta A."/>
            <person name="Adhikary S.P."/>
            <person name="Tripathy S."/>
        </authorList>
    </citation>
    <scope>NUCLEOTIDE SEQUENCE</scope>
    <source>
        <strain evidence="2">VB521301</strain>
    </source>
</reference>
<dbReference type="Gene3D" id="1.10.3680.10">
    <property type="entry name" value="TerB-like"/>
    <property type="match status" value="1"/>
</dbReference>
<evidence type="ECO:0000313" key="3">
    <source>
        <dbReference type="Proteomes" id="UP000029738"/>
    </source>
</evidence>
<comment type="caution">
    <text evidence="2">The sequence shown here is derived from an EMBL/GenBank/DDBJ whole genome shotgun (WGS) entry which is preliminary data.</text>
</comment>
<evidence type="ECO:0000313" key="2">
    <source>
        <dbReference type="EMBL" id="KIE08888.1"/>
    </source>
</evidence>
<organism evidence="2">
    <name type="scientific">Tolypothrix bouteillei VB521301</name>
    <dbReference type="NCBI Taxonomy" id="1479485"/>
    <lineage>
        <taxon>Bacteria</taxon>
        <taxon>Bacillati</taxon>
        <taxon>Cyanobacteriota</taxon>
        <taxon>Cyanophyceae</taxon>
        <taxon>Nostocales</taxon>
        <taxon>Tolypothrichaceae</taxon>
        <taxon>Tolypothrix</taxon>
    </lineage>
</organism>
<proteinExistence type="predicted"/>
<dbReference type="AlphaFoldDB" id="A0A0C1QZ52"/>